<dbReference type="PROSITE" id="PS51666">
    <property type="entry name" value="QLQ"/>
    <property type="match status" value="1"/>
</dbReference>
<evidence type="ECO:0000256" key="8">
    <source>
        <dbReference type="ARBA" id="ARBA00023054"/>
    </source>
</evidence>
<evidence type="ECO:0000256" key="4">
    <source>
        <dbReference type="ARBA" id="ARBA00022801"/>
    </source>
</evidence>
<evidence type="ECO:0000256" key="9">
    <source>
        <dbReference type="ARBA" id="ARBA00023242"/>
    </source>
</evidence>
<keyword evidence="5" id="KW-0347">Helicase</keyword>
<comment type="caution">
    <text evidence="15">The sequence shown here is derived from an EMBL/GenBank/DDBJ whole genome shotgun (WGS) entry which is preliminary data.</text>
</comment>
<dbReference type="InterPro" id="IPR027417">
    <property type="entry name" value="P-loop_NTPase"/>
</dbReference>
<feature type="domain" description="Helicase C-terminal" evidence="13">
    <location>
        <begin position="805"/>
        <end position="968"/>
    </location>
</feature>
<dbReference type="EMBL" id="VRMN01000007">
    <property type="protein sequence ID" value="KAA8493126.1"/>
    <property type="molecule type" value="Genomic_DNA"/>
</dbReference>
<evidence type="ECO:0000313" key="15">
    <source>
        <dbReference type="EMBL" id="KAA8493126.1"/>
    </source>
</evidence>
<feature type="compositionally biased region" description="Acidic residues" evidence="11">
    <location>
        <begin position="1339"/>
        <end position="1368"/>
    </location>
</feature>
<feature type="compositionally biased region" description="Acidic residues" evidence="11">
    <location>
        <begin position="1394"/>
        <end position="1417"/>
    </location>
</feature>
<feature type="domain" description="QLQ" evidence="14">
    <location>
        <begin position="37"/>
        <end position="72"/>
    </location>
</feature>
<evidence type="ECO:0000256" key="3">
    <source>
        <dbReference type="ARBA" id="ARBA00022741"/>
    </source>
</evidence>
<dbReference type="SMART" id="SM00951">
    <property type="entry name" value="QLQ"/>
    <property type="match status" value="1"/>
</dbReference>
<accession>A0A5J4YP78</accession>
<dbReference type="SMART" id="SM00487">
    <property type="entry name" value="DEXDc"/>
    <property type="match status" value="1"/>
</dbReference>
<dbReference type="Gene3D" id="3.40.50.300">
    <property type="entry name" value="P-loop containing nucleotide triphosphate hydrolases"/>
    <property type="match status" value="1"/>
</dbReference>
<feature type="compositionally biased region" description="Basic residues" evidence="11">
    <location>
        <begin position="1101"/>
        <end position="1116"/>
    </location>
</feature>
<evidence type="ECO:0000259" key="12">
    <source>
        <dbReference type="PROSITE" id="PS51192"/>
    </source>
</evidence>
<feature type="domain" description="Helicase ATP-binding" evidence="12">
    <location>
        <begin position="483"/>
        <end position="649"/>
    </location>
</feature>
<feature type="region of interest" description="Disordered" evidence="11">
    <location>
        <begin position="1454"/>
        <end position="1476"/>
    </location>
</feature>
<feature type="coiled-coil region" evidence="10">
    <location>
        <begin position="169"/>
        <end position="203"/>
    </location>
</feature>
<dbReference type="SMART" id="SM00490">
    <property type="entry name" value="HELICc"/>
    <property type="match status" value="1"/>
</dbReference>
<dbReference type="GO" id="GO:0016787">
    <property type="term" value="F:hydrolase activity"/>
    <property type="evidence" value="ECO:0007669"/>
    <property type="project" value="UniProtKB-KW"/>
</dbReference>
<keyword evidence="6" id="KW-0067">ATP-binding</keyword>
<keyword evidence="7" id="KW-0805">Transcription regulation</keyword>
<dbReference type="InterPro" id="IPR014001">
    <property type="entry name" value="Helicase_ATP-bd"/>
</dbReference>
<evidence type="ECO:0000256" key="1">
    <source>
        <dbReference type="ARBA" id="ARBA00004123"/>
    </source>
</evidence>
<dbReference type="CDD" id="cd18793">
    <property type="entry name" value="SF2_C_SNF"/>
    <property type="match status" value="1"/>
</dbReference>
<dbReference type="InterPro" id="IPR049730">
    <property type="entry name" value="SNF2/RAD54-like_C"/>
</dbReference>
<feature type="region of interest" description="Disordered" evidence="11">
    <location>
        <begin position="391"/>
        <end position="444"/>
    </location>
</feature>
<name>A0A5J4YP78_PORPP</name>
<evidence type="ECO:0000256" key="2">
    <source>
        <dbReference type="ARBA" id="ARBA00007025"/>
    </source>
</evidence>
<dbReference type="Gene3D" id="1.20.5.170">
    <property type="match status" value="1"/>
</dbReference>
<dbReference type="PANTHER" id="PTHR10799">
    <property type="entry name" value="SNF2/RAD54 HELICASE FAMILY"/>
    <property type="match status" value="1"/>
</dbReference>
<dbReference type="GO" id="GO:0006355">
    <property type="term" value="P:regulation of DNA-templated transcription"/>
    <property type="evidence" value="ECO:0007669"/>
    <property type="project" value="InterPro"/>
</dbReference>
<feature type="compositionally biased region" description="Acidic residues" evidence="11">
    <location>
        <begin position="1189"/>
        <end position="1202"/>
    </location>
</feature>
<dbReference type="PROSITE" id="PS51192">
    <property type="entry name" value="HELICASE_ATP_BIND_1"/>
    <property type="match status" value="1"/>
</dbReference>
<dbReference type="Gene3D" id="3.40.50.10810">
    <property type="entry name" value="Tandem AAA-ATPase domain"/>
    <property type="match status" value="1"/>
</dbReference>
<dbReference type="FunFam" id="3.40.50.10810:FF:000015">
    <property type="entry name" value="lymphoid-specific helicase isoform X1"/>
    <property type="match status" value="1"/>
</dbReference>
<evidence type="ECO:0000256" key="7">
    <source>
        <dbReference type="ARBA" id="ARBA00023015"/>
    </source>
</evidence>
<reference evidence="16" key="1">
    <citation type="journal article" date="2019" name="Nat. Commun.">
        <title>Expansion of phycobilisome linker gene families in mesophilic red algae.</title>
        <authorList>
            <person name="Lee J."/>
            <person name="Kim D."/>
            <person name="Bhattacharya D."/>
            <person name="Yoon H.S."/>
        </authorList>
    </citation>
    <scope>NUCLEOTIDE SEQUENCE [LARGE SCALE GENOMIC DNA]</scope>
    <source>
        <strain evidence="16">CCMP 1328</strain>
    </source>
</reference>
<evidence type="ECO:0000256" key="11">
    <source>
        <dbReference type="SAM" id="MobiDB-lite"/>
    </source>
</evidence>
<feature type="compositionally biased region" description="Low complexity" evidence="11">
    <location>
        <begin position="86"/>
        <end position="109"/>
    </location>
</feature>
<evidence type="ECO:0000256" key="6">
    <source>
        <dbReference type="ARBA" id="ARBA00022840"/>
    </source>
</evidence>
<dbReference type="GO" id="GO:0005634">
    <property type="term" value="C:nucleus"/>
    <property type="evidence" value="ECO:0007669"/>
    <property type="project" value="UniProtKB-SubCell"/>
</dbReference>
<dbReference type="InterPro" id="IPR000330">
    <property type="entry name" value="SNF2_N"/>
</dbReference>
<evidence type="ECO:0000256" key="10">
    <source>
        <dbReference type="SAM" id="Coils"/>
    </source>
</evidence>
<evidence type="ECO:0000313" key="16">
    <source>
        <dbReference type="Proteomes" id="UP000324585"/>
    </source>
</evidence>
<organism evidence="15 16">
    <name type="scientific">Porphyridium purpureum</name>
    <name type="common">Red alga</name>
    <name type="synonym">Porphyridium cruentum</name>
    <dbReference type="NCBI Taxonomy" id="35688"/>
    <lineage>
        <taxon>Eukaryota</taxon>
        <taxon>Rhodophyta</taxon>
        <taxon>Bangiophyceae</taxon>
        <taxon>Porphyridiales</taxon>
        <taxon>Porphyridiaceae</taxon>
        <taxon>Porphyridium</taxon>
    </lineage>
</organism>
<evidence type="ECO:0000256" key="5">
    <source>
        <dbReference type="ARBA" id="ARBA00022806"/>
    </source>
</evidence>
<proteinExistence type="inferred from homology"/>
<dbReference type="Pfam" id="PF00271">
    <property type="entry name" value="Helicase_C"/>
    <property type="match status" value="1"/>
</dbReference>
<evidence type="ECO:0000259" key="13">
    <source>
        <dbReference type="PROSITE" id="PS51194"/>
    </source>
</evidence>
<feature type="compositionally biased region" description="Gly residues" evidence="11">
    <location>
        <begin position="407"/>
        <end position="420"/>
    </location>
</feature>
<feature type="region of interest" description="Disordered" evidence="11">
    <location>
        <begin position="81"/>
        <end position="109"/>
    </location>
</feature>
<sequence>MKTMRADMGPDVASADPRYRVLVQLLAAHLRSQQNNAFTFSQWQAFKSQVYIYTLMSRNQPVPEQYIQLLKAGLASGRRPPPEALGAEFSATSSSAAATPGATGNAMGAAPKMAPLPSSSPISITKENLHELLPDRRIVVQRQGPRADVNAPAAIDDQMMRQEQARLRRKLFENELQRRQALVRALRDQISEHERRQQACENDDAAEQSGVALARLRSDYVRVVAGARELTLFDLQRKVRSDVYGELTAGGTTNKGAVGREKQREKLNRQLVREYEKLERNRAKRIETAEREVRKRRNAWFSALTDHHQAFKSYHTGMHRACRGTGRAVVKHFDELAKSQEKAEREAQKARMQKLMHEDEEGYIEMVRNSKNKRLKELLNQTDEYLKQLGATVKKTQREAKSRRRGGGAGASGGDAGGMGDAQLHGGDGAQDDFGTTDDEDDGTHKTYYEIAHANKEKVEEQPKMMLGGKLKEYQMQGLQWMVSLYNNGMNGILADEMGLGKTVQTIALVSHLMEKKGNGGPFLIVVPLSTMSNWELEFQRWAPSIRVIVFKGDKKIRKSLFDEVILKAAFNVCLITYEYVVRGKNLLKKVEWEYIIVDEGHRMKNGESRLSTVLGDVYQSRHRLLLTGTPLQNSLEELWSLLNFILPTVFGSQESFEQWFAGPFATGSGRGGGGSGNNAADEHAQLTEEENMLVIFRLHQVLRPFLLRRLKAEVLKMGEQLPSKQEDVILCDMSAWQRYMYKKMVHNERVPFTDNNGKRRYDRLANPAMQLRKVVNHPYLFFEDYSQIVEDGPELWRASGKFDMLDACLMKLLRTGHRVLVFNQMTKVLDLQERLLAYRGFKYLRLDGSTRPEVRKKYVELFNQENSDYNLFLLTTRAGGLGVNLQTADTVIIFDSDWNPQADLQAQDRAHRIGQKRQVRILRFVTARSVEEDVIEKATYKRGLEAKIIRAGMFDEQSKDVDRQAMLRELLREEEEGSEQEDAVPTLEELNKILARSEEEEELFGQVDEERALEIEGAGPLMNRDELPEWVVNPEITGRAMEEIDEEAAAEQGILWTGGVELGKRKAATKHFNYGVDAMSDDKYIALMEGGQNVQDYVGKRGRPKGQKMGPRAKGRKGEEGEQDAEDMLASRMSTELDEDMNEPVAVPNRVGKTVSSHTMPRKRAKLTREQIEGNLESESDLKVSQALEDEDEGDEEEEQEERQTKRKASTGRASTGGREKSPTKQVGRGAVSVDKMALKTTDRNERAPRKRLRFEAAVPVATLDLEQGKEEEGDFRAEQAGAEEEEADVEMDVDTVDEEEDEESDDEDGARAEEDEYAIADELSGDEQEQFALSYEVEVEAEPEKDAPEDEDEGDEDEGDADDGVESEGGSEPGDPSEDADENGEDSGGNADDGESEDQDDEDLEVELDSDDDAEMNNVDAANAAAALAATVAGINASQKAAAVAACNADASGNIAGDKSDAENSDPDIGSSSC</sequence>
<dbReference type="OrthoDB" id="5857104at2759"/>
<comment type="similarity">
    <text evidence="2">Belongs to the SNF2/RAD54 helicase family.</text>
</comment>
<dbReference type="InterPro" id="IPR014978">
    <property type="entry name" value="Gln-Leu-Gln_QLQ"/>
</dbReference>
<dbReference type="InterPro" id="IPR001650">
    <property type="entry name" value="Helicase_C-like"/>
</dbReference>
<keyword evidence="16" id="KW-1185">Reference proteome</keyword>
<keyword evidence="9" id="KW-0539">Nucleus</keyword>
<feature type="coiled-coil region" evidence="10">
    <location>
        <begin position="261"/>
        <end position="292"/>
    </location>
</feature>
<feature type="compositionally biased region" description="Acidic residues" evidence="11">
    <location>
        <begin position="1377"/>
        <end position="1387"/>
    </location>
</feature>
<dbReference type="GO" id="GO:0005524">
    <property type="term" value="F:ATP binding"/>
    <property type="evidence" value="ECO:0007669"/>
    <property type="project" value="UniProtKB-KW"/>
</dbReference>
<dbReference type="InterPro" id="IPR038718">
    <property type="entry name" value="SNF2-like_sf"/>
</dbReference>
<dbReference type="SUPFAM" id="SSF52540">
    <property type="entry name" value="P-loop containing nucleoside triphosphate hydrolases"/>
    <property type="match status" value="2"/>
</dbReference>
<feature type="region of interest" description="Disordered" evidence="11">
    <location>
        <begin position="1097"/>
        <end position="1421"/>
    </location>
</feature>
<dbReference type="Pfam" id="PF00176">
    <property type="entry name" value="SNF2-rel_dom"/>
    <property type="match status" value="1"/>
</dbReference>
<feature type="compositionally biased region" description="Acidic residues" evidence="11">
    <location>
        <begin position="1283"/>
        <end position="1331"/>
    </location>
</feature>
<keyword evidence="7" id="KW-0804">Transcription</keyword>
<dbReference type="GO" id="GO:0004386">
    <property type="term" value="F:helicase activity"/>
    <property type="evidence" value="ECO:0007669"/>
    <property type="project" value="UniProtKB-KW"/>
</dbReference>
<keyword evidence="8 10" id="KW-0175">Coiled coil</keyword>
<feature type="coiled-coil region" evidence="10">
    <location>
        <begin position="333"/>
        <end position="388"/>
    </location>
</feature>
<keyword evidence="4" id="KW-0378">Hydrolase</keyword>
<feature type="compositionally biased region" description="Basic and acidic residues" evidence="11">
    <location>
        <begin position="1268"/>
        <end position="1279"/>
    </location>
</feature>
<gene>
    <name evidence="15" type="ORF">FVE85_8571</name>
</gene>
<dbReference type="PROSITE" id="PS51194">
    <property type="entry name" value="HELICASE_CTER"/>
    <property type="match status" value="1"/>
</dbReference>
<comment type="subcellular location">
    <subcellularLocation>
        <location evidence="1">Nucleus</location>
    </subcellularLocation>
</comment>
<feature type="compositionally biased region" description="Basic and acidic residues" evidence="11">
    <location>
        <begin position="1238"/>
        <end position="1249"/>
    </location>
</feature>
<protein>
    <submittedName>
        <fullName evidence="15">Chromatin structure-remodeling complex subunit snf21</fullName>
    </submittedName>
</protein>
<dbReference type="Pfam" id="PF08880">
    <property type="entry name" value="QLQ"/>
    <property type="match status" value="1"/>
</dbReference>
<dbReference type="Proteomes" id="UP000324585">
    <property type="component" value="Unassembled WGS sequence"/>
</dbReference>
<evidence type="ECO:0000259" key="14">
    <source>
        <dbReference type="PROSITE" id="PS51666"/>
    </source>
</evidence>
<keyword evidence="3" id="KW-0547">Nucleotide-binding</keyword>